<protein>
    <recommendedName>
        <fullName evidence="3">Aminoglycoside phosphotransferase domain-containing protein</fullName>
    </recommendedName>
</protein>
<gene>
    <name evidence="1" type="ORF">EJ05DRAFT_271274</name>
</gene>
<reference evidence="1" key="1">
    <citation type="journal article" date="2020" name="Stud. Mycol.">
        <title>101 Dothideomycetes genomes: a test case for predicting lifestyles and emergence of pathogens.</title>
        <authorList>
            <person name="Haridas S."/>
            <person name="Albert R."/>
            <person name="Binder M."/>
            <person name="Bloem J."/>
            <person name="Labutti K."/>
            <person name="Salamov A."/>
            <person name="Andreopoulos B."/>
            <person name="Baker S."/>
            <person name="Barry K."/>
            <person name="Bills G."/>
            <person name="Bluhm B."/>
            <person name="Cannon C."/>
            <person name="Castanera R."/>
            <person name="Culley D."/>
            <person name="Daum C."/>
            <person name="Ezra D."/>
            <person name="Gonzalez J."/>
            <person name="Henrissat B."/>
            <person name="Kuo A."/>
            <person name="Liang C."/>
            <person name="Lipzen A."/>
            <person name="Lutzoni F."/>
            <person name="Magnuson J."/>
            <person name="Mondo S."/>
            <person name="Nolan M."/>
            <person name="Ohm R."/>
            <person name="Pangilinan J."/>
            <person name="Park H.-J."/>
            <person name="Ramirez L."/>
            <person name="Alfaro M."/>
            <person name="Sun H."/>
            <person name="Tritt A."/>
            <person name="Yoshinaga Y."/>
            <person name="Zwiers L.-H."/>
            <person name="Turgeon B."/>
            <person name="Goodwin S."/>
            <person name="Spatafora J."/>
            <person name="Crous P."/>
            <person name="Grigoriev I."/>
        </authorList>
    </citation>
    <scope>NUCLEOTIDE SEQUENCE</scope>
    <source>
        <strain evidence="1">CBS 121739</strain>
    </source>
</reference>
<dbReference type="Proteomes" id="UP000799437">
    <property type="component" value="Unassembled WGS sequence"/>
</dbReference>
<dbReference type="OrthoDB" id="5404599at2759"/>
<sequence>MVVQRKWGDNHINKSFKQIDRSTWLIGKFVLHRSPSPSDTATWNDDSDNSSYTLTPGDASAVWSIGGNAICKVRYTEEGVTPESVTLNFVKDRQPSFETPRVLHHAFDKDRSYLFIQRLQGRTLDTAWPTLNDYWKTHYMSAVVDACLEMTQWRSSALGGVDNQYIPEYFLAGPKDDFSVLHSGFESIGMDCSSFVFYHADLGPTNIIVEHEPNTGRIGIIDFEISGYFPLGWIRTKFRLSSGMNFSAMASDNAIAWRAGIQKMLEAKGFEDYSQAWIKWRGYTES</sequence>
<dbReference type="InterPro" id="IPR011009">
    <property type="entry name" value="Kinase-like_dom_sf"/>
</dbReference>
<organism evidence="1 2">
    <name type="scientific">Pseudovirgaria hyperparasitica</name>
    <dbReference type="NCBI Taxonomy" id="470096"/>
    <lineage>
        <taxon>Eukaryota</taxon>
        <taxon>Fungi</taxon>
        <taxon>Dikarya</taxon>
        <taxon>Ascomycota</taxon>
        <taxon>Pezizomycotina</taxon>
        <taxon>Dothideomycetes</taxon>
        <taxon>Dothideomycetes incertae sedis</taxon>
        <taxon>Acrospermales</taxon>
        <taxon>Acrospermaceae</taxon>
        <taxon>Pseudovirgaria</taxon>
    </lineage>
</organism>
<dbReference type="PANTHER" id="PTHR21310">
    <property type="entry name" value="AMINOGLYCOSIDE PHOSPHOTRANSFERASE-RELATED-RELATED"/>
    <property type="match status" value="1"/>
</dbReference>
<dbReference type="RefSeq" id="XP_033602519.1">
    <property type="nucleotide sequence ID" value="XM_033740359.1"/>
</dbReference>
<dbReference type="PANTHER" id="PTHR21310:SF58">
    <property type="entry name" value="AMINOGLYCOSIDE PHOSPHOTRANSFERASE DOMAIN-CONTAINING PROTEIN"/>
    <property type="match status" value="1"/>
</dbReference>
<dbReference type="EMBL" id="ML996568">
    <property type="protein sequence ID" value="KAF2760068.1"/>
    <property type="molecule type" value="Genomic_DNA"/>
</dbReference>
<evidence type="ECO:0000313" key="2">
    <source>
        <dbReference type="Proteomes" id="UP000799437"/>
    </source>
</evidence>
<dbReference type="Gene3D" id="3.90.1200.10">
    <property type="match status" value="1"/>
</dbReference>
<name>A0A6A6WB44_9PEZI</name>
<dbReference type="GeneID" id="54481413"/>
<proteinExistence type="predicted"/>
<dbReference type="InterPro" id="IPR051678">
    <property type="entry name" value="AGP_Transferase"/>
</dbReference>
<keyword evidence="2" id="KW-1185">Reference proteome</keyword>
<evidence type="ECO:0000313" key="1">
    <source>
        <dbReference type="EMBL" id="KAF2760068.1"/>
    </source>
</evidence>
<accession>A0A6A6WB44</accession>
<dbReference type="AlphaFoldDB" id="A0A6A6WB44"/>
<evidence type="ECO:0008006" key="3">
    <source>
        <dbReference type="Google" id="ProtNLM"/>
    </source>
</evidence>
<dbReference type="SUPFAM" id="SSF56112">
    <property type="entry name" value="Protein kinase-like (PK-like)"/>
    <property type="match status" value="1"/>
</dbReference>